<feature type="region of interest" description="Disordered" evidence="1">
    <location>
        <begin position="1"/>
        <end position="21"/>
    </location>
</feature>
<evidence type="ECO:0000313" key="2">
    <source>
        <dbReference type="EMBL" id="GBN47301.1"/>
    </source>
</evidence>
<dbReference type="Proteomes" id="UP000499080">
    <property type="component" value="Unassembled WGS sequence"/>
</dbReference>
<name>A0A4Y2P7N6_ARAVE</name>
<feature type="compositionally biased region" description="Low complexity" evidence="1">
    <location>
        <begin position="56"/>
        <end position="70"/>
    </location>
</feature>
<evidence type="ECO:0000313" key="3">
    <source>
        <dbReference type="Proteomes" id="UP000499080"/>
    </source>
</evidence>
<sequence length="111" mass="12098">MVRTWLRGRRVPGSKPDSIEDPLSMGSLTWKSYAVVKRPPVGATRKIIEGAPAQASSSSSDCGSKSLGPSQNSPRVASKRGVKIIKLNCIDISIQDYSSSQRRGYFAVHRH</sequence>
<reference evidence="2 3" key="1">
    <citation type="journal article" date="2019" name="Sci. Rep.">
        <title>Orb-weaving spider Araneus ventricosus genome elucidates the spidroin gene catalogue.</title>
        <authorList>
            <person name="Kono N."/>
            <person name="Nakamura H."/>
            <person name="Ohtoshi R."/>
            <person name="Moran D.A.P."/>
            <person name="Shinohara A."/>
            <person name="Yoshida Y."/>
            <person name="Fujiwara M."/>
            <person name="Mori M."/>
            <person name="Tomita M."/>
            <person name="Arakawa K."/>
        </authorList>
    </citation>
    <scope>NUCLEOTIDE SEQUENCE [LARGE SCALE GENOMIC DNA]</scope>
</reference>
<accession>A0A4Y2P7N6</accession>
<comment type="caution">
    <text evidence="2">The sequence shown here is derived from an EMBL/GenBank/DDBJ whole genome shotgun (WGS) entry which is preliminary data.</text>
</comment>
<feature type="region of interest" description="Disordered" evidence="1">
    <location>
        <begin position="50"/>
        <end position="78"/>
    </location>
</feature>
<gene>
    <name evidence="2" type="ORF">AVEN_272130_1</name>
</gene>
<proteinExistence type="predicted"/>
<dbReference type="EMBL" id="BGPR01010652">
    <property type="protein sequence ID" value="GBN47301.1"/>
    <property type="molecule type" value="Genomic_DNA"/>
</dbReference>
<organism evidence="2 3">
    <name type="scientific">Araneus ventricosus</name>
    <name type="common">Orbweaver spider</name>
    <name type="synonym">Epeira ventricosa</name>
    <dbReference type="NCBI Taxonomy" id="182803"/>
    <lineage>
        <taxon>Eukaryota</taxon>
        <taxon>Metazoa</taxon>
        <taxon>Ecdysozoa</taxon>
        <taxon>Arthropoda</taxon>
        <taxon>Chelicerata</taxon>
        <taxon>Arachnida</taxon>
        <taxon>Araneae</taxon>
        <taxon>Araneomorphae</taxon>
        <taxon>Entelegynae</taxon>
        <taxon>Araneoidea</taxon>
        <taxon>Araneidae</taxon>
        <taxon>Araneus</taxon>
    </lineage>
</organism>
<keyword evidence="3" id="KW-1185">Reference proteome</keyword>
<dbReference type="AlphaFoldDB" id="A0A4Y2P7N6"/>
<evidence type="ECO:0000256" key="1">
    <source>
        <dbReference type="SAM" id="MobiDB-lite"/>
    </source>
</evidence>
<feature type="compositionally biased region" description="Basic residues" evidence="1">
    <location>
        <begin position="1"/>
        <end position="12"/>
    </location>
</feature>
<protein>
    <submittedName>
        <fullName evidence="2">Uncharacterized protein</fullName>
    </submittedName>
</protein>